<dbReference type="Proteomes" id="UP000540191">
    <property type="component" value="Unassembled WGS sequence"/>
</dbReference>
<dbReference type="GO" id="GO:0000166">
    <property type="term" value="F:nucleotide binding"/>
    <property type="evidence" value="ECO:0007669"/>
    <property type="project" value="UniProtKB-KW"/>
</dbReference>
<dbReference type="RefSeq" id="WP_184241351.1">
    <property type="nucleotide sequence ID" value="NZ_JACHNA010000001.1"/>
</dbReference>
<keyword evidence="5" id="KW-0378">Hydrolase</keyword>
<keyword evidence="2" id="KW-1277">Toxin-antitoxin system</keyword>
<proteinExistence type="predicted"/>
<evidence type="ECO:0000256" key="4">
    <source>
        <dbReference type="ARBA" id="ARBA00022741"/>
    </source>
</evidence>
<keyword evidence="3" id="KW-0540">Nuclease</keyword>
<sequence>MSHRAEAHLWDAREACVAALGFVCDLTEEEFHASDLHRSAVERQLEILGEALKRLRRDAPDLAGTITGVDQAIGMRNILAHEYGVVDHALVWSVVTRRLTPMAEQLDLLLDSP</sequence>
<accession>A0A7W7M3J0</accession>
<name>A0A7W7M3J0_9MICC</name>
<evidence type="ECO:0000313" key="7">
    <source>
        <dbReference type="Proteomes" id="UP000540191"/>
    </source>
</evidence>
<dbReference type="PANTHER" id="PTHR34139">
    <property type="entry name" value="UPF0331 PROTEIN MJ0127"/>
    <property type="match status" value="1"/>
</dbReference>
<keyword evidence="4" id="KW-0547">Nucleotide-binding</keyword>
<dbReference type="GO" id="GO:0016787">
    <property type="term" value="F:hydrolase activity"/>
    <property type="evidence" value="ECO:0007669"/>
    <property type="project" value="UniProtKB-KW"/>
</dbReference>
<dbReference type="AlphaFoldDB" id="A0A7W7M3J0"/>
<reference evidence="6 7" key="1">
    <citation type="submission" date="2020-08" db="EMBL/GenBank/DDBJ databases">
        <title>Sequencing the genomes of 1000 actinobacteria strains.</title>
        <authorList>
            <person name="Klenk H.-P."/>
        </authorList>
    </citation>
    <scope>NUCLEOTIDE SEQUENCE [LARGE SCALE GENOMIC DNA]</scope>
    <source>
        <strain evidence="6 7">DSM 23974</strain>
    </source>
</reference>
<dbReference type="InterPro" id="IPR008201">
    <property type="entry name" value="HepT-like"/>
</dbReference>
<protein>
    <submittedName>
        <fullName evidence="6">Uncharacterized protein with HEPN domain</fullName>
    </submittedName>
</protein>
<dbReference type="EMBL" id="JACHNA010000001">
    <property type="protein sequence ID" value="MBB4735618.1"/>
    <property type="molecule type" value="Genomic_DNA"/>
</dbReference>
<keyword evidence="7" id="KW-1185">Reference proteome</keyword>
<gene>
    <name evidence="6" type="ORF">HDA30_001126</name>
</gene>
<evidence type="ECO:0000256" key="5">
    <source>
        <dbReference type="ARBA" id="ARBA00022801"/>
    </source>
</evidence>
<evidence type="ECO:0000256" key="1">
    <source>
        <dbReference type="ARBA" id="ARBA00022553"/>
    </source>
</evidence>
<evidence type="ECO:0000313" key="6">
    <source>
        <dbReference type="EMBL" id="MBB4735618.1"/>
    </source>
</evidence>
<comment type="caution">
    <text evidence="6">The sequence shown here is derived from an EMBL/GenBank/DDBJ whole genome shotgun (WGS) entry which is preliminary data.</text>
</comment>
<dbReference type="GO" id="GO:0004540">
    <property type="term" value="F:RNA nuclease activity"/>
    <property type="evidence" value="ECO:0007669"/>
    <property type="project" value="InterPro"/>
</dbReference>
<dbReference type="InterPro" id="IPR051813">
    <property type="entry name" value="HepT_RNase_toxin"/>
</dbReference>
<evidence type="ECO:0000256" key="2">
    <source>
        <dbReference type="ARBA" id="ARBA00022649"/>
    </source>
</evidence>
<keyword evidence="1" id="KW-0597">Phosphoprotein</keyword>
<dbReference type="Pfam" id="PF01934">
    <property type="entry name" value="HepT-like"/>
    <property type="match status" value="1"/>
</dbReference>
<organism evidence="6 7">
    <name type="scientific">Micrococcus cohnii</name>
    <dbReference type="NCBI Taxonomy" id="993416"/>
    <lineage>
        <taxon>Bacteria</taxon>
        <taxon>Bacillati</taxon>
        <taxon>Actinomycetota</taxon>
        <taxon>Actinomycetes</taxon>
        <taxon>Micrococcales</taxon>
        <taxon>Micrococcaceae</taxon>
        <taxon>Micrococcus</taxon>
    </lineage>
</organism>
<dbReference type="PANTHER" id="PTHR34139:SF1">
    <property type="entry name" value="RNASE MJ1380-RELATED"/>
    <property type="match status" value="1"/>
</dbReference>
<evidence type="ECO:0000256" key="3">
    <source>
        <dbReference type="ARBA" id="ARBA00022722"/>
    </source>
</evidence>
<dbReference type="GO" id="GO:0110001">
    <property type="term" value="C:toxin-antitoxin complex"/>
    <property type="evidence" value="ECO:0007669"/>
    <property type="project" value="InterPro"/>
</dbReference>